<feature type="binding site" evidence="7">
    <location>
        <position position="548"/>
    </location>
    <ligand>
        <name>Zn(2+)</name>
        <dbReference type="ChEBI" id="CHEBI:29105"/>
    </ligand>
</feature>
<dbReference type="GO" id="GO:0006633">
    <property type="term" value="P:fatty acid biosynthetic process"/>
    <property type="evidence" value="ECO:0007669"/>
    <property type="project" value="UniProtKB-KW"/>
</dbReference>
<feature type="binding site" evidence="7">
    <location>
        <position position="567"/>
    </location>
    <ligand>
        <name>Zn(2+)</name>
        <dbReference type="ChEBI" id="CHEBI:29105"/>
    </ligand>
</feature>
<dbReference type="Pfam" id="PF01039">
    <property type="entry name" value="Carboxyl_trans"/>
    <property type="match status" value="1"/>
</dbReference>
<feature type="compositionally biased region" description="Acidic residues" evidence="8">
    <location>
        <begin position="507"/>
        <end position="524"/>
    </location>
</feature>
<keyword evidence="6 7" id="KW-0067">ATP-binding</keyword>
<dbReference type="GO" id="GO:0003989">
    <property type="term" value="F:acetyl-CoA carboxylase activity"/>
    <property type="evidence" value="ECO:0007669"/>
    <property type="project" value="InterPro"/>
</dbReference>
<keyword evidence="4 7" id="KW-0863">Zinc-finger</keyword>
<dbReference type="UniPathway" id="UPA00655">
    <property type="reaction ID" value="UER00711"/>
</dbReference>
<comment type="subcellular location">
    <subcellularLocation>
        <location evidence="7">Plastid</location>
        <location evidence="7">Chloroplast stroma</location>
    </subcellularLocation>
</comment>
<keyword evidence="10" id="KW-0934">Plastid</keyword>
<evidence type="ECO:0000256" key="4">
    <source>
        <dbReference type="ARBA" id="ARBA00022771"/>
    </source>
</evidence>
<comment type="cofactor">
    <cofactor evidence="7">
        <name>Zn(2+)</name>
        <dbReference type="ChEBI" id="CHEBI:29105"/>
    </cofactor>
    <text evidence="7">Binds 1 zinc ion per subunit.</text>
</comment>
<dbReference type="GO" id="GO:0008270">
    <property type="term" value="F:zinc ion binding"/>
    <property type="evidence" value="ECO:0007669"/>
    <property type="project" value="UniProtKB-UniRule"/>
</dbReference>
<proteinExistence type="inferred from homology"/>
<dbReference type="EC" id="2.1.3.15" evidence="7"/>
<comment type="similarity">
    <text evidence="7">Belongs to the AccD/PCCB family.</text>
</comment>
<dbReference type="GO" id="GO:0016743">
    <property type="term" value="F:carboxyl- or carbamoyltransferase activity"/>
    <property type="evidence" value="ECO:0007669"/>
    <property type="project" value="UniProtKB-UniRule"/>
</dbReference>
<accession>A0A6J4AII2</accession>
<feature type="zinc finger region" description="C4-type" evidence="7">
    <location>
        <begin position="548"/>
        <end position="570"/>
    </location>
</feature>
<comment type="subunit">
    <text evidence="7">Acetyl-CoA carboxylase is a heterohexamer composed of biotin carboxyl carrier protein, biotin carboxylase and two subunits each of ACCase subunit alpha and ACCase plastid-coded subunit beta (accD).</text>
</comment>
<dbReference type="GO" id="GO:2001295">
    <property type="term" value="P:malonyl-CoA biosynthetic process"/>
    <property type="evidence" value="ECO:0007669"/>
    <property type="project" value="UniProtKB-UniRule"/>
</dbReference>
<dbReference type="GO" id="GO:0005524">
    <property type="term" value="F:ATP binding"/>
    <property type="evidence" value="ECO:0007669"/>
    <property type="project" value="UniProtKB-KW"/>
</dbReference>
<dbReference type="InterPro" id="IPR034733">
    <property type="entry name" value="AcCoA_carboxyl_beta"/>
</dbReference>
<feature type="compositionally biased region" description="Acidic residues" evidence="8">
    <location>
        <begin position="389"/>
        <end position="436"/>
    </location>
</feature>
<dbReference type="GO" id="GO:0009570">
    <property type="term" value="C:chloroplast stroma"/>
    <property type="evidence" value="ECO:0007669"/>
    <property type="project" value="UniProtKB-SubCell"/>
</dbReference>
<geneLocation type="chloroplast" evidence="10"/>
<evidence type="ECO:0000256" key="7">
    <source>
        <dbReference type="HAMAP-Rule" id="MF_01395"/>
    </source>
</evidence>
<evidence type="ECO:0000256" key="5">
    <source>
        <dbReference type="ARBA" id="ARBA00022833"/>
    </source>
</evidence>
<evidence type="ECO:0000313" key="10">
    <source>
        <dbReference type="EMBL" id="BBN67107.1"/>
    </source>
</evidence>
<name>A0A6J4AII2_9CONI</name>
<feature type="region of interest" description="Disordered" evidence="8">
    <location>
        <begin position="278"/>
        <end position="532"/>
    </location>
</feature>
<dbReference type="HAMAP" id="MF_01395">
    <property type="entry name" value="AcetylCoA_CT_beta"/>
    <property type="match status" value="1"/>
</dbReference>
<evidence type="ECO:0000256" key="1">
    <source>
        <dbReference type="ARBA" id="ARBA00011842"/>
    </source>
</evidence>
<dbReference type="EMBL" id="LC500584">
    <property type="protein sequence ID" value="BBN67107.1"/>
    <property type="molecule type" value="Genomic_DNA"/>
</dbReference>
<gene>
    <name evidence="7 10" type="primary">accD</name>
</gene>
<keyword evidence="3 7" id="KW-0547">Nucleotide-binding</keyword>
<organism evidence="10">
    <name type="scientific">Widdringtonia schwarzii</name>
    <dbReference type="NCBI Taxonomy" id="104009"/>
    <lineage>
        <taxon>Eukaryota</taxon>
        <taxon>Viridiplantae</taxon>
        <taxon>Streptophyta</taxon>
        <taxon>Embryophyta</taxon>
        <taxon>Tracheophyta</taxon>
        <taxon>Spermatophyta</taxon>
        <taxon>Pinopsida</taxon>
        <taxon>Pinidae</taxon>
        <taxon>Conifers II</taxon>
        <taxon>Cupressales</taxon>
        <taxon>Cupressaceae</taxon>
        <taxon>Widdringtonia</taxon>
    </lineage>
</organism>
<evidence type="ECO:0000256" key="6">
    <source>
        <dbReference type="ARBA" id="ARBA00022840"/>
    </source>
</evidence>
<dbReference type="InterPro" id="IPR000438">
    <property type="entry name" value="Acetyl_CoA_COase_Trfase_b_su"/>
</dbReference>
<protein>
    <recommendedName>
        <fullName evidence="7">Acetyl-coenzyme A carboxylase carboxyl transferase subunit beta, chloroplastic</fullName>
        <shortName evidence="7">ACCase subunit beta</shortName>
        <shortName evidence="7">Acetyl-CoA carboxylase carboxyltransferase subunit beta</shortName>
        <ecNumber evidence="7">2.1.3.15</ecNumber>
    </recommendedName>
</protein>
<evidence type="ECO:0000256" key="3">
    <source>
        <dbReference type="ARBA" id="ARBA00022741"/>
    </source>
</evidence>
<feature type="compositionally biased region" description="Acidic residues" evidence="8">
    <location>
        <begin position="451"/>
        <end position="461"/>
    </location>
</feature>
<evidence type="ECO:0000256" key="2">
    <source>
        <dbReference type="ARBA" id="ARBA00022679"/>
    </source>
</evidence>
<comment type="catalytic activity">
    <reaction evidence="7">
        <text>N(6)-carboxybiotinyl-L-lysyl-[protein] + acetyl-CoA = N(6)-biotinyl-L-lysyl-[protein] + malonyl-CoA</text>
        <dbReference type="Rhea" id="RHEA:54728"/>
        <dbReference type="Rhea" id="RHEA-COMP:10505"/>
        <dbReference type="Rhea" id="RHEA-COMP:10506"/>
        <dbReference type="ChEBI" id="CHEBI:57288"/>
        <dbReference type="ChEBI" id="CHEBI:57384"/>
        <dbReference type="ChEBI" id="CHEBI:83144"/>
        <dbReference type="ChEBI" id="CHEBI:83145"/>
        <dbReference type="EC" id="2.1.3.15"/>
    </reaction>
</comment>
<feature type="compositionally biased region" description="Basic and acidic residues" evidence="8">
    <location>
        <begin position="278"/>
        <end position="344"/>
    </location>
</feature>
<comment type="subunit">
    <text evidence="1">Acetyl-CoA carboxylase is a heterohexamer composed of biotin carboxyl carrier protein, biotin carboxylase and 2 subunits each of ACCase subunit alpha and ACCase plastid-coded subunit beta (accD).</text>
</comment>
<dbReference type="AlphaFoldDB" id="A0A6J4AII2"/>
<dbReference type="PANTHER" id="PTHR42995:SF5">
    <property type="entry name" value="ACETYL-COENZYME A CARBOXYLASE CARBOXYL TRANSFERASE SUBUNIT BETA, CHLOROPLASTIC"/>
    <property type="match status" value="1"/>
</dbReference>
<keyword evidence="7" id="KW-0276">Fatty acid metabolism</keyword>
<dbReference type="PANTHER" id="PTHR42995">
    <property type="entry name" value="ACETYL-COENZYME A CARBOXYLASE CARBOXYL TRANSFERASE SUBUNIT BETA, CHLOROPLASTIC"/>
    <property type="match status" value="1"/>
</dbReference>
<keyword evidence="7" id="KW-0479">Metal-binding</keyword>
<dbReference type="GO" id="GO:0009317">
    <property type="term" value="C:acetyl-CoA carboxylase complex"/>
    <property type="evidence" value="ECO:0007669"/>
    <property type="project" value="InterPro"/>
</dbReference>
<reference evidence="10" key="1">
    <citation type="journal article" date="2020" name="Front. Plant Sci.">
        <title>The origin and evolution of plastid genome downsizing in Southern Hemispheric cypresses (Cupressaceae).</title>
        <authorList>
            <person name="Sudianto E."/>
            <person name="Wu C."/>
            <person name="Chaw S."/>
        </authorList>
    </citation>
    <scope>NUCLEOTIDE SEQUENCE</scope>
</reference>
<dbReference type="SUPFAM" id="SSF52096">
    <property type="entry name" value="ClpP/crotonase"/>
    <property type="match status" value="2"/>
</dbReference>
<keyword evidence="7" id="KW-0275">Fatty acid biosynthesis</keyword>
<feature type="binding site" evidence="7">
    <location>
        <position position="551"/>
    </location>
    <ligand>
        <name>Zn(2+)</name>
        <dbReference type="ChEBI" id="CHEBI:29105"/>
    </ligand>
</feature>
<feature type="binding site" evidence="7">
    <location>
        <position position="570"/>
    </location>
    <ligand>
        <name>Zn(2+)</name>
        <dbReference type="ChEBI" id="CHEBI:29105"/>
    </ligand>
</feature>
<evidence type="ECO:0000256" key="8">
    <source>
        <dbReference type="SAM" id="MobiDB-lite"/>
    </source>
</evidence>
<comment type="function">
    <text evidence="7">Component of the acetyl coenzyme A carboxylase (ACC) complex. Biotin carboxylase (BC) catalyzes the carboxylation of biotin on its carrier protein (BCCP) and then the CO(2) group is transferred by the transcarboxylase to acetyl-CoA to form malonyl-CoA.</text>
</comment>
<feature type="compositionally biased region" description="Basic and acidic residues" evidence="8">
    <location>
        <begin position="462"/>
        <end position="506"/>
    </location>
</feature>
<dbReference type="InterPro" id="IPR029045">
    <property type="entry name" value="ClpP/crotonase-like_dom_sf"/>
</dbReference>
<feature type="compositionally biased region" description="Acidic residues" evidence="8">
    <location>
        <begin position="345"/>
        <end position="381"/>
    </location>
</feature>
<dbReference type="InterPro" id="IPR011762">
    <property type="entry name" value="COA_CT_N"/>
</dbReference>
<evidence type="ECO:0000259" key="9">
    <source>
        <dbReference type="PROSITE" id="PS50980"/>
    </source>
</evidence>
<keyword evidence="2 7" id="KW-0808">Transferase</keyword>
<dbReference type="PROSITE" id="PS50980">
    <property type="entry name" value="COA_CT_NTER"/>
    <property type="match status" value="1"/>
</dbReference>
<keyword evidence="10" id="KW-0150">Chloroplast</keyword>
<keyword evidence="7" id="KW-0443">Lipid metabolism</keyword>
<dbReference type="Gene3D" id="3.90.226.10">
    <property type="entry name" value="2-enoyl-CoA Hydratase, Chain A, domain 1"/>
    <property type="match status" value="2"/>
</dbReference>
<dbReference type="PRINTS" id="PR01070">
    <property type="entry name" value="ACCCTRFRASEB"/>
</dbReference>
<comment type="pathway">
    <text evidence="7">Lipid metabolism; malonyl-CoA biosynthesis; malonyl-CoA from acetyl-CoA: step 1/1.</text>
</comment>
<sequence length="1172" mass="138962">MHQNLWMDDLISIFEIYLKEIAEEEQELLDYMQKYAHNQMYLMQIRQFIAKHFYYRNSIKKSFLLIEDNLPDLEVGDHTKIFELLEKTDLFFNEEFVGFIKPFRNINELNTFLDDKYEYFFKKETLSTDEEMSWFLLKNQILAKARIFGKKKLFFESVELFKSHVFYSPFFRQIGEQERIQTLKIFHYFLKDVKNYGKKKIEKEIEIEKGIEIEREKEKLDEDKSFYKDFKNLNGSNGNVKYGIYYFDDPYELPYFETDISYLKRYLTRCLLLKSAEKKPKEQDLDETKPKEQDLDETKPKEQDLDETKPKEQDLDETKPKEQDLDETKPKEQDLDETKPKDQDIDSESEDQDIDSESEDQDIDSESEDQDIDSESEDQDLDEKKPEEQDINSESEDQDIDSESEDQDIDSESEDQDIDSESEDQDIDSESEDQDLDEKKPEEQDINSEFMLEDSESSEYMDETKPEDQDIDSESKDQDLDEKKPEDQDIDSESKDQDLDETKPEEQDIDSEFMLEDSESSESMDETKPVEDTNRWNSERFKHLWFLCDNCDTLIYKNFFLEQKGVCSECGATLQLTSSERIQLLIDHGTWRPMNMTLSSMDVLDKKHTTYDIKMVQKYSIVIYEGIYDFFFHNQFVKKKNVLKILAKYNSTLVEIVNVVLEKKFIKYMNLYSKKIINIIQDIIDTGLRTVQFVLFEIGKKIRIFFYWVQINKHLFNFKFLLKLTQKLANLKEKLLSQDKFLKIAAVFLKKIEVFFPEEKRKMRKIKKIFPFYPENDPETNYFLWLRKHTSICLMETYMVFQKWKYWFQNRCYGLLEEIYRFGSNILVEYVKKQDRYDCDNMMDHIMHSDDQLYCTNIRGLEYSREIEDFYLYYNKEKVEAPAWGRLWSFCLLQLMKDFSATTIRILDNKEKFQFCKKKEEYMEDTENIDEYIEEEYPLTYASLTKEEKEYIDASVELIKSTLNLGKDEFRDTEEEQCYNDYNISYQKETGVLDAIQTGIGKINGVTVALGVMDFQFMGGSMGSVVGEKISRLIQYATEHFLPLILVCASGGARMQEGSYSLMQMNKIAAVLHTHQKEKSLLYISVLTSPTTGGVTASFGMLGDVTIVEPNAYIAFAGKRVIEQTLNQIVDDEDQISDYLFDFGMFDSMVPRALLKNVLSEIMDLYMYKNSI</sequence>
<keyword evidence="5 7" id="KW-0862">Zinc</keyword>
<keyword evidence="7" id="KW-0444">Lipid biosynthesis</keyword>
<feature type="domain" description="CoA carboxyltransferase N-terminal" evidence="9">
    <location>
        <begin position="912"/>
        <end position="1172"/>
    </location>
</feature>